<dbReference type="PANTHER" id="PTHR37234">
    <property type="entry name" value="OS03G0319200 PROTEIN"/>
    <property type="match status" value="1"/>
</dbReference>
<feature type="region of interest" description="Disordered" evidence="1">
    <location>
        <begin position="66"/>
        <end position="144"/>
    </location>
</feature>
<accession>A0A218X1N7</accession>
<dbReference type="Proteomes" id="UP000197138">
    <property type="component" value="Unassembled WGS sequence"/>
</dbReference>
<feature type="region of interest" description="Disordered" evidence="1">
    <location>
        <begin position="1"/>
        <end position="25"/>
    </location>
</feature>
<feature type="compositionally biased region" description="Basic and acidic residues" evidence="1">
    <location>
        <begin position="76"/>
        <end position="92"/>
    </location>
</feature>
<evidence type="ECO:0008006" key="4">
    <source>
        <dbReference type="Google" id="ProtNLM"/>
    </source>
</evidence>
<evidence type="ECO:0000313" key="2">
    <source>
        <dbReference type="EMBL" id="OWM78863.1"/>
    </source>
</evidence>
<feature type="region of interest" description="Disordered" evidence="1">
    <location>
        <begin position="198"/>
        <end position="229"/>
    </location>
</feature>
<evidence type="ECO:0000313" key="3">
    <source>
        <dbReference type="Proteomes" id="UP000197138"/>
    </source>
</evidence>
<dbReference type="PANTHER" id="PTHR37234:SF1">
    <property type="entry name" value="OS03G0319200 PROTEIN"/>
    <property type="match status" value="1"/>
</dbReference>
<name>A0A218X1N7_PUNGR</name>
<feature type="compositionally biased region" description="Polar residues" evidence="1">
    <location>
        <begin position="124"/>
        <end position="136"/>
    </location>
</feature>
<gene>
    <name evidence="2" type="ORF">CDL15_Pgr003034</name>
</gene>
<evidence type="ECO:0000256" key="1">
    <source>
        <dbReference type="SAM" id="MobiDB-lite"/>
    </source>
</evidence>
<comment type="caution">
    <text evidence="2">The sequence shown here is derived from an EMBL/GenBank/DDBJ whole genome shotgun (WGS) entry which is preliminary data.</text>
</comment>
<sequence length="410" mass="45778">MKRQNTTTLSSSSYRESINTSAETSNSNLHAKSIGCMSGIIQLVCKYHNRRKFLITFGKKSEKNIVVSSSHHSTRKPVESPTKSHEHSHSTSKDNGTPPSERPRRLSCEAPVRSPTLPPEIRRSNSVNSPQNFHSPTTPPPSLVARLMGLSEEPIVIPSESAVEKRRKLLGALEKCDQDLKALKKIIDAVRSTELAHQRPDTSVAAGAEDRCEELGKSNGAGEEQPSPVSVLDELARSPILTSNKRKYHVNGAERLQHQPHQQMIIKTRKPGEAEDANFSPVVSLSDRIKLNTTESLPPLARRSSIPSPSPDHYDIYHQRSYQEESWQDSFPMKMLISRGMKESVEQVCRDVEWGERREVGRIGLALQDHICRDLIEETVKELGLFCKSSLSPAMAAVPPFEACKRRLSF</sequence>
<reference evidence="3" key="1">
    <citation type="journal article" date="2017" name="Plant J.">
        <title>The pomegranate (Punica granatum L.) genome and the genomics of punicalagin biosynthesis.</title>
        <authorList>
            <person name="Qin G."/>
            <person name="Xu C."/>
            <person name="Ming R."/>
            <person name="Tang H."/>
            <person name="Guyot R."/>
            <person name="Kramer E.M."/>
            <person name="Hu Y."/>
            <person name="Yi X."/>
            <person name="Qi Y."/>
            <person name="Xu X."/>
            <person name="Gao Z."/>
            <person name="Pan H."/>
            <person name="Jian J."/>
            <person name="Tian Y."/>
            <person name="Yue Z."/>
            <person name="Xu Y."/>
        </authorList>
    </citation>
    <scope>NUCLEOTIDE SEQUENCE [LARGE SCALE GENOMIC DNA]</scope>
    <source>
        <strain evidence="3">cv. Dabenzi</strain>
    </source>
</reference>
<dbReference type="EMBL" id="MTKT01002492">
    <property type="protein sequence ID" value="OWM78863.1"/>
    <property type="molecule type" value="Genomic_DNA"/>
</dbReference>
<dbReference type="AlphaFoldDB" id="A0A218X1N7"/>
<proteinExistence type="predicted"/>
<protein>
    <recommendedName>
        <fullName evidence="4">DUF3741 domain-containing protein</fullName>
    </recommendedName>
</protein>
<organism evidence="2 3">
    <name type="scientific">Punica granatum</name>
    <name type="common">Pomegranate</name>
    <dbReference type="NCBI Taxonomy" id="22663"/>
    <lineage>
        <taxon>Eukaryota</taxon>
        <taxon>Viridiplantae</taxon>
        <taxon>Streptophyta</taxon>
        <taxon>Embryophyta</taxon>
        <taxon>Tracheophyta</taxon>
        <taxon>Spermatophyta</taxon>
        <taxon>Magnoliopsida</taxon>
        <taxon>eudicotyledons</taxon>
        <taxon>Gunneridae</taxon>
        <taxon>Pentapetalae</taxon>
        <taxon>rosids</taxon>
        <taxon>malvids</taxon>
        <taxon>Myrtales</taxon>
        <taxon>Lythraceae</taxon>
        <taxon>Punica</taxon>
    </lineage>
</organism>